<sequence>MKGDEAAVFFLAFAVVLGLARLFSAAARRVGQPSVVGEIVAGILLGSTLLSDTWGPWGETVALDGVRPLLGALANVGLAMFMFVIGYEMDHSAFLGSGRTTLSVAAGSTLVPLAGGCLVALPFAAEHGPSGSAGFVLFTGVALSVTAFPVLARILADRRMNRTAVGRFTMAAAAVNDLAAWVLLAGVVACFGSADQWRVTLLPLYLLVLVSVVRPLMARLLRPRETEEGRPTSAIVVVTTGLMASCAATEWLGVHFVFGAFAFGAVMPRAGLDRLRVEVMERMEMAGTQVLLPVYFVVAGTGVNLAAFDGSSMGLLVAALVVAVSTKMSGAYLGARTSGLQRDDALTVSILMNTRGLAEVVILTVGLRMGLIDEEFYSVLIVVAVLTTAMTGPLLRLMRREGGTATTHGPETGAVLTPAPPA</sequence>
<keyword evidence="3 8" id="KW-0812">Transmembrane</keyword>
<dbReference type="AlphaFoldDB" id="D9XF07"/>
<feature type="transmembrane region" description="Helical" evidence="8">
    <location>
        <begin position="314"/>
        <end position="333"/>
    </location>
</feature>
<feature type="transmembrane region" description="Helical" evidence="8">
    <location>
        <begin position="200"/>
        <end position="217"/>
    </location>
</feature>
<dbReference type="GO" id="GO:1902600">
    <property type="term" value="P:proton transmembrane transport"/>
    <property type="evidence" value="ECO:0007669"/>
    <property type="project" value="InterPro"/>
</dbReference>
<dbReference type="InterPro" id="IPR050794">
    <property type="entry name" value="CPA2_transporter"/>
</dbReference>
<feature type="transmembrane region" description="Helical" evidence="8">
    <location>
        <begin position="376"/>
        <end position="395"/>
    </location>
</feature>
<accession>D9XF07</accession>
<dbReference type="GO" id="GO:0016020">
    <property type="term" value="C:membrane"/>
    <property type="evidence" value="ECO:0007669"/>
    <property type="project" value="UniProtKB-SubCell"/>
</dbReference>
<feature type="transmembrane region" description="Helical" evidence="8">
    <location>
        <begin position="6"/>
        <end position="23"/>
    </location>
</feature>
<evidence type="ECO:0000256" key="1">
    <source>
        <dbReference type="ARBA" id="ARBA00004141"/>
    </source>
</evidence>
<dbReference type="Pfam" id="PF00999">
    <property type="entry name" value="Na_H_Exchanger"/>
    <property type="match status" value="1"/>
</dbReference>
<feature type="transmembrane region" description="Helical" evidence="8">
    <location>
        <begin position="69"/>
        <end position="89"/>
    </location>
</feature>
<comment type="subcellular location">
    <subcellularLocation>
        <location evidence="1">Membrane</location>
        <topology evidence="1">Multi-pass membrane protein</topology>
    </subcellularLocation>
</comment>
<name>D9XF07_STRVT</name>
<evidence type="ECO:0000313" key="11">
    <source>
        <dbReference type="Proteomes" id="UP000004184"/>
    </source>
</evidence>
<keyword evidence="4 8" id="KW-1133">Transmembrane helix</keyword>
<evidence type="ECO:0000313" key="10">
    <source>
        <dbReference type="EMBL" id="EFL30486.1"/>
    </source>
</evidence>
<protein>
    <submittedName>
        <fullName evidence="10">Na/H antiporter</fullName>
    </submittedName>
</protein>
<proteinExistence type="predicted"/>
<evidence type="ECO:0000256" key="5">
    <source>
        <dbReference type="ARBA" id="ARBA00023065"/>
    </source>
</evidence>
<feature type="region of interest" description="Disordered" evidence="7">
    <location>
        <begin position="403"/>
        <end position="422"/>
    </location>
</feature>
<dbReference type="Proteomes" id="UP000004184">
    <property type="component" value="Unassembled WGS sequence"/>
</dbReference>
<dbReference type="HOGENOM" id="CLU_005126_7_0_11"/>
<feature type="transmembrane region" description="Helical" evidence="8">
    <location>
        <begin position="290"/>
        <end position="308"/>
    </location>
</feature>
<gene>
    <name evidence="10" type="ORF">SSQG_01004</name>
</gene>
<feature type="transmembrane region" description="Helical" evidence="8">
    <location>
        <begin position="135"/>
        <end position="156"/>
    </location>
</feature>
<dbReference type="PANTHER" id="PTHR32468">
    <property type="entry name" value="CATION/H + ANTIPORTER"/>
    <property type="match status" value="1"/>
</dbReference>
<evidence type="ECO:0000256" key="3">
    <source>
        <dbReference type="ARBA" id="ARBA00022692"/>
    </source>
</evidence>
<keyword evidence="2" id="KW-0813">Transport</keyword>
<feature type="transmembrane region" description="Helical" evidence="8">
    <location>
        <begin position="168"/>
        <end position="194"/>
    </location>
</feature>
<dbReference type="RefSeq" id="WP_003988601.1">
    <property type="nucleotide sequence ID" value="NZ_GG657757.1"/>
</dbReference>
<feature type="transmembrane region" description="Helical" evidence="8">
    <location>
        <begin position="35"/>
        <end position="57"/>
    </location>
</feature>
<keyword evidence="6 8" id="KW-0472">Membrane</keyword>
<reference evidence="11" key="1">
    <citation type="submission" date="2009-02" db="EMBL/GenBank/DDBJ databases">
        <title>Annotation of Streptomyces viridochromogenes strain DSM 40736.</title>
        <authorList>
            <consortium name="The Broad Institute Genome Sequencing Platform"/>
            <consortium name="Broad Institute Microbial Sequencing Center"/>
            <person name="Fischbach M."/>
            <person name="Godfrey P."/>
            <person name="Ward D."/>
            <person name="Young S."/>
            <person name="Zeng Q."/>
            <person name="Koehrsen M."/>
            <person name="Alvarado L."/>
            <person name="Berlin A.M."/>
            <person name="Bochicchio J."/>
            <person name="Borenstein D."/>
            <person name="Chapman S.B."/>
            <person name="Chen Z."/>
            <person name="Engels R."/>
            <person name="Freedman E."/>
            <person name="Gellesch M."/>
            <person name="Goldberg J."/>
            <person name="Griggs A."/>
            <person name="Gujja S."/>
            <person name="Heilman E.R."/>
            <person name="Heiman D.I."/>
            <person name="Hepburn T.A."/>
            <person name="Howarth C."/>
            <person name="Jen D."/>
            <person name="Larson L."/>
            <person name="Lewis B."/>
            <person name="Mehta T."/>
            <person name="Park D."/>
            <person name="Pearson M."/>
            <person name="Richards J."/>
            <person name="Roberts A."/>
            <person name="Saif S."/>
            <person name="Shea T.D."/>
            <person name="Shenoy N."/>
            <person name="Sisk P."/>
            <person name="Stolte C."/>
            <person name="Sykes S.N."/>
            <person name="Thomson T."/>
            <person name="Walk T."/>
            <person name="White J."/>
            <person name="Yandava C."/>
            <person name="Straight P."/>
            <person name="Clardy J."/>
            <person name="Hung D."/>
            <person name="Kolter R."/>
            <person name="Mekalanos J."/>
            <person name="Walker S."/>
            <person name="Walsh C.T."/>
            <person name="Wieland-Brown L.C."/>
            <person name="Haas B."/>
            <person name="Nusbaum C."/>
            <person name="Birren B."/>
        </authorList>
    </citation>
    <scope>NUCLEOTIDE SEQUENCE [LARGE SCALE GENOMIC DNA]</scope>
    <source>
        <strain evidence="11">DSM 40736 / JCM 4977 / BCRC 1201 / Tue 494</strain>
    </source>
</reference>
<dbReference type="OrthoDB" id="9793589at2"/>
<feature type="domain" description="Cation/H+ exchanger transmembrane" evidence="9">
    <location>
        <begin position="22"/>
        <end position="395"/>
    </location>
</feature>
<dbReference type="Gene3D" id="1.20.1530.20">
    <property type="match status" value="1"/>
</dbReference>
<dbReference type="PANTHER" id="PTHR32468:SF0">
    <property type="entry name" value="K(+)_H(+) ANTIPORTER 1"/>
    <property type="match status" value="1"/>
</dbReference>
<evidence type="ECO:0000259" key="9">
    <source>
        <dbReference type="Pfam" id="PF00999"/>
    </source>
</evidence>
<keyword evidence="5" id="KW-0406">Ion transport</keyword>
<evidence type="ECO:0000256" key="4">
    <source>
        <dbReference type="ARBA" id="ARBA00022989"/>
    </source>
</evidence>
<evidence type="ECO:0000256" key="7">
    <source>
        <dbReference type="SAM" id="MobiDB-lite"/>
    </source>
</evidence>
<dbReference type="EMBL" id="GG657757">
    <property type="protein sequence ID" value="EFL30486.1"/>
    <property type="molecule type" value="Genomic_DNA"/>
</dbReference>
<keyword evidence="11" id="KW-1185">Reference proteome</keyword>
<evidence type="ECO:0000256" key="2">
    <source>
        <dbReference type="ARBA" id="ARBA00022448"/>
    </source>
</evidence>
<dbReference type="eggNOG" id="COG0475">
    <property type="taxonomic scope" value="Bacteria"/>
</dbReference>
<dbReference type="STRING" id="591159.SSQG_01004"/>
<evidence type="ECO:0000256" key="6">
    <source>
        <dbReference type="ARBA" id="ARBA00023136"/>
    </source>
</evidence>
<organism evidence="10 11">
    <name type="scientific">Streptomyces viridochromogenes (strain DSM 40736 / JCM 4977 / BCRC 1201 / Tue 494)</name>
    <dbReference type="NCBI Taxonomy" id="591159"/>
    <lineage>
        <taxon>Bacteria</taxon>
        <taxon>Bacillati</taxon>
        <taxon>Actinomycetota</taxon>
        <taxon>Actinomycetes</taxon>
        <taxon>Kitasatosporales</taxon>
        <taxon>Streptomycetaceae</taxon>
        <taxon>Streptomyces</taxon>
    </lineage>
</organism>
<feature type="transmembrane region" description="Helical" evidence="8">
    <location>
        <begin position="101"/>
        <end position="123"/>
    </location>
</feature>
<evidence type="ECO:0000256" key="8">
    <source>
        <dbReference type="SAM" id="Phobius"/>
    </source>
</evidence>
<dbReference type="InterPro" id="IPR006153">
    <property type="entry name" value="Cation/H_exchanger_TM"/>
</dbReference>
<feature type="transmembrane region" description="Helical" evidence="8">
    <location>
        <begin position="229"/>
        <end position="245"/>
    </location>
</feature>
<dbReference type="InterPro" id="IPR038770">
    <property type="entry name" value="Na+/solute_symporter_sf"/>
</dbReference>
<dbReference type="GO" id="GO:0015297">
    <property type="term" value="F:antiporter activity"/>
    <property type="evidence" value="ECO:0007669"/>
    <property type="project" value="InterPro"/>
</dbReference>